<reference evidence="1 2" key="1">
    <citation type="submission" date="2020-02" db="EMBL/GenBank/DDBJ databases">
        <title>Out from the shadows clarifying the taxonomy of the family Cryomorphaceae and related taxa by utilizing the GTDB taxonomic framework.</title>
        <authorList>
            <person name="Bowman J.P."/>
        </authorList>
    </citation>
    <scope>NUCLEOTIDE SEQUENCE [LARGE SCALE GENOMIC DNA]</scope>
    <source>
        <strain evidence="1 2">QSSC 1-22</strain>
    </source>
</reference>
<evidence type="ECO:0000313" key="1">
    <source>
        <dbReference type="EMBL" id="NEN24914.1"/>
    </source>
</evidence>
<dbReference type="Pfam" id="PF02452">
    <property type="entry name" value="PemK_toxin"/>
    <property type="match status" value="1"/>
</dbReference>
<organism evidence="1 2">
    <name type="scientific">Cryomorpha ignava</name>
    <dbReference type="NCBI Taxonomy" id="101383"/>
    <lineage>
        <taxon>Bacteria</taxon>
        <taxon>Pseudomonadati</taxon>
        <taxon>Bacteroidota</taxon>
        <taxon>Flavobacteriia</taxon>
        <taxon>Flavobacteriales</taxon>
        <taxon>Cryomorphaceae</taxon>
        <taxon>Cryomorpha</taxon>
    </lineage>
</organism>
<accession>A0A7K3WTU6</accession>
<dbReference type="AlphaFoldDB" id="A0A7K3WTU6"/>
<keyword evidence="2" id="KW-1185">Reference proteome</keyword>
<name>A0A7K3WTU6_9FLAO</name>
<dbReference type="InterPro" id="IPR003477">
    <property type="entry name" value="PemK-like"/>
</dbReference>
<evidence type="ECO:0000313" key="2">
    <source>
        <dbReference type="Proteomes" id="UP000486602"/>
    </source>
</evidence>
<dbReference type="RefSeq" id="WP_163286305.1">
    <property type="nucleotide sequence ID" value="NZ_JAAGVY010000035.1"/>
</dbReference>
<comment type="caution">
    <text evidence="1">The sequence shown here is derived from an EMBL/GenBank/DDBJ whole genome shotgun (WGS) entry which is preliminary data.</text>
</comment>
<sequence length="107" mass="12288">MEKLHFGDVVLLKFPFTDGVSFKRRPALVVNDFGDDDILLCRITSRLYDTEFDVKVDDWNESGLKLPSAIRVHKLATLQKELVEMRMGTVDQPTREKIKVLIGKLVK</sequence>
<dbReference type="EMBL" id="JAAGVY010000035">
    <property type="protein sequence ID" value="NEN24914.1"/>
    <property type="molecule type" value="Genomic_DNA"/>
</dbReference>
<dbReference type="Gene3D" id="2.30.30.110">
    <property type="match status" value="1"/>
</dbReference>
<gene>
    <name evidence="1" type="ORF">G3O08_15545</name>
</gene>
<proteinExistence type="predicted"/>
<dbReference type="SUPFAM" id="SSF50118">
    <property type="entry name" value="Cell growth inhibitor/plasmid maintenance toxic component"/>
    <property type="match status" value="1"/>
</dbReference>
<dbReference type="GO" id="GO:0003677">
    <property type="term" value="F:DNA binding"/>
    <property type="evidence" value="ECO:0007669"/>
    <property type="project" value="InterPro"/>
</dbReference>
<dbReference type="InterPro" id="IPR011067">
    <property type="entry name" value="Plasmid_toxin/cell-grow_inhib"/>
</dbReference>
<protein>
    <submittedName>
        <fullName evidence="1">Type II toxin-antitoxin system PemK/MazF family toxin</fullName>
    </submittedName>
</protein>
<dbReference type="Proteomes" id="UP000486602">
    <property type="component" value="Unassembled WGS sequence"/>
</dbReference>